<dbReference type="InterPro" id="IPR006938">
    <property type="entry name" value="DUF624"/>
</dbReference>
<dbReference type="Pfam" id="PF04854">
    <property type="entry name" value="DUF624"/>
    <property type="match status" value="1"/>
</dbReference>
<reference evidence="2 3" key="1">
    <citation type="submission" date="2020-12" db="EMBL/GenBank/DDBJ databases">
        <title>Vagococcus allomyrinae sp. nov. and Enterococcus lavae sp. nov., isolated from the larvae of Allomyrina dichotoma.</title>
        <authorList>
            <person name="Lee S.D."/>
        </authorList>
    </citation>
    <scope>NUCLEOTIDE SEQUENCE [LARGE SCALE GENOMIC DNA]</scope>
    <source>
        <strain evidence="2 3">BWM-S5</strain>
    </source>
</reference>
<keyword evidence="1" id="KW-0812">Transmembrane</keyword>
<feature type="transmembrane region" description="Helical" evidence="1">
    <location>
        <begin position="12"/>
        <end position="41"/>
    </location>
</feature>
<keyword evidence="1" id="KW-0472">Membrane</keyword>
<dbReference type="RefSeq" id="WP_209559050.1">
    <property type="nucleotide sequence ID" value="NZ_JAEDXU010000014.1"/>
</dbReference>
<comment type="caution">
    <text evidence="2">The sequence shown here is derived from an EMBL/GenBank/DDBJ whole genome shotgun (WGS) entry which is preliminary data.</text>
</comment>
<sequence length="216" mass="24869">MRTFENNIYMKAFSWVYNLLVFNLLFTLMNLPLFLAFSLLAIDFRNLLFFLLAALPFGGAFAALLGSLQQFIQEKEDEPFKVFFSQMRSLWLKGTGYWLIAVSCLLIVAVDLLFFSATSLFRWVSPLFFIIGIIGLSAFLNSVYFQIRNPKMFRKAIYKISLYYTIRKWYAAVINSVLFMIIIGCMLLKPQFGYLLAPSLLGGLIYLNSSKLHKSS</sequence>
<evidence type="ECO:0000313" key="2">
    <source>
        <dbReference type="EMBL" id="MBP1048282.1"/>
    </source>
</evidence>
<dbReference type="EMBL" id="JAEDXU010000014">
    <property type="protein sequence ID" value="MBP1048282.1"/>
    <property type="molecule type" value="Genomic_DNA"/>
</dbReference>
<dbReference type="Proteomes" id="UP000673375">
    <property type="component" value="Unassembled WGS sequence"/>
</dbReference>
<keyword evidence="3" id="KW-1185">Reference proteome</keyword>
<feature type="transmembrane region" description="Helical" evidence="1">
    <location>
        <begin position="47"/>
        <end position="65"/>
    </location>
</feature>
<feature type="transmembrane region" description="Helical" evidence="1">
    <location>
        <begin position="97"/>
        <end position="121"/>
    </location>
</feature>
<proteinExistence type="predicted"/>
<organism evidence="2 3">
    <name type="scientific">Enterococcus larvae</name>
    <dbReference type="NCBI Taxonomy" id="2794352"/>
    <lineage>
        <taxon>Bacteria</taxon>
        <taxon>Bacillati</taxon>
        <taxon>Bacillota</taxon>
        <taxon>Bacilli</taxon>
        <taxon>Lactobacillales</taxon>
        <taxon>Enterococcaceae</taxon>
        <taxon>Enterococcus</taxon>
    </lineage>
</organism>
<protein>
    <submittedName>
        <fullName evidence="2">DUF624 domain-containing protein</fullName>
    </submittedName>
</protein>
<evidence type="ECO:0000313" key="3">
    <source>
        <dbReference type="Proteomes" id="UP000673375"/>
    </source>
</evidence>
<gene>
    <name evidence="2" type="ORF">I6N96_18465</name>
</gene>
<name>A0ABS4CPT0_9ENTE</name>
<feature type="transmembrane region" description="Helical" evidence="1">
    <location>
        <begin position="127"/>
        <end position="147"/>
    </location>
</feature>
<evidence type="ECO:0000256" key="1">
    <source>
        <dbReference type="SAM" id="Phobius"/>
    </source>
</evidence>
<feature type="transmembrane region" description="Helical" evidence="1">
    <location>
        <begin position="192"/>
        <end position="209"/>
    </location>
</feature>
<keyword evidence="1" id="KW-1133">Transmembrane helix</keyword>
<accession>A0ABS4CPT0</accession>
<feature type="transmembrane region" description="Helical" evidence="1">
    <location>
        <begin position="168"/>
        <end position="186"/>
    </location>
</feature>